<evidence type="ECO:0000313" key="1">
    <source>
        <dbReference type="EMBL" id="PWN58187.1"/>
    </source>
</evidence>
<gene>
    <name evidence="1" type="ORF">C1634_023625</name>
</gene>
<dbReference type="AlphaFoldDB" id="A0A316WAC0"/>
<reference evidence="1 2" key="1">
    <citation type="submission" date="2018-04" db="EMBL/GenBank/DDBJ databases">
        <title>Chryseobacterium oncorhynchi 701B-08T from rainbow trout, and Chryseobacterium viscerum 687B-08T from diseased fish.</title>
        <authorList>
            <person name="Jeong J.-J."/>
            <person name="Lee Y.J."/>
            <person name="Pathiraja D."/>
            <person name="Park B."/>
            <person name="Choi I.-G."/>
            <person name="Kim K.D."/>
        </authorList>
    </citation>
    <scope>NUCLEOTIDE SEQUENCE [LARGE SCALE GENOMIC DNA]</scope>
    <source>
        <strain evidence="1 2">687B-08</strain>
    </source>
</reference>
<evidence type="ECO:0000313" key="2">
    <source>
        <dbReference type="Proteomes" id="UP000236413"/>
    </source>
</evidence>
<dbReference type="EMBL" id="PPEG02000012">
    <property type="protein sequence ID" value="PWN58187.1"/>
    <property type="molecule type" value="Genomic_DNA"/>
</dbReference>
<proteinExistence type="predicted"/>
<organism evidence="1 2">
    <name type="scientific">Chryseobacterium viscerum</name>
    <dbReference type="NCBI Taxonomy" id="1037377"/>
    <lineage>
        <taxon>Bacteria</taxon>
        <taxon>Pseudomonadati</taxon>
        <taxon>Bacteroidota</taxon>
        <taxon>Flavobacteriia</taxon>
        <taxon>Flavobacteriales</taxon>
        <taxon>Weeksellaceae</taxon>
        <taxon>Chryseobacterium group</taxon>
        <taxon>Chryseobacterium</taxon>
    </lineage>
</organism>
<accession>A0A316WAC0</accession>
<sequence>MGIIYIRERKLMILNPSIDNLKPGIVISKLKTRNEKPENLIHHSSFIIPSPSPDKNGYPTACVGEWVGSRDGVRWSEE</sequence>
<comment type="caution">
    <text evidence="1">The sequence shown here is derived from an EMBL/GenBank/DDBJ whole genome shotgun (WGS) entry which is preliminary data.</text>
</comment>
<name>A0A316WAC0_9FLAO</name>
<dbReference type="Proteomes" id="UP000236413">
    <property type="component" value="Unassembled WGS sequence"/>
</dbReference>
<protein>
    <submittedName>
        <fullName evidence="1">Uncharacterized protein</fullName>
    </submittedName>
</protein>